<feature type="region of interest" description="Disordered" evidence="1">
    <location>
        <begin position="1045"/>
        <end position="1120"/>
    </location>
</feature>
<organism evidence="3 4">
    <name type="scientific">Polarella glacialis</name>
    <name type="common">Dinoflagellate</name>
    <dbReference type="NCBI Taxonomy" id="89957"/>
    <lineage>
        <taxon>Eukaryota</taxon>
        <taxon>Sar</taxon>
        <taxon>Alveolata</taxon>
        <taxon>Dinophyceae</taxon>
        <taxon>Suessiales</taxon>
        <taxon>Suessiaceae</taxon>
        <taxon>Polarella</taxon>
    </lineage>
</organism>
<feature type="compositionally biased region" description="Polar residues" evidence="1">
    <location>
        <begin position="1109"/>
        <end position="1120"/>
    </location>
</feature>
<evidence type="ECO:0000313" key="3">
    <source>
        <dbReference type="EMBL" id="CAE8597486.1"/>
    </source>
</evidence>
<evidence type="ECO:0000313" key="4">
    <source>
        <dbReference type="Proteomes" id="UP000654075"/>
    </source>
</evidence>
<feature type="compositionally biased region" description="Polar residues" evidence="1">
    <location>
        <begin position="1074"/>
        <end position="1089"/>
    </location>
</feature>
<dbReference type="EMBL" id="CAJNNV010009527">
    <property type="protein sequence ID" value="CAE8597486.1"/>
    <property type="molecule type" value="Genomic_DNA"/>
</dbReference>
<feature type="region of interest" description="Disordered" evidence="1">
    <location>
        <begin position="67"/>
        <end position="94"/>
    </location>
</feature>
<keyword evidence="2" id="KW-0472">Membrane</keyword>
<comment type="caution">
    <text evidence="3">The sequence shown here is derived from an EMBL/GenBank/DDBJ whole genome shotgun (WGS) entry which is preliminary data.</text>
</comment>
<feature type="transmembrane region" description="Helical" evidence="2">
    <location>
        <begin position="204"/>
        <end position="225"/>
    </location>
</feature>
<dbReference type="Proteomes" id="UP000654075">
    <property type="component" value="Unassembled WGS sequence"/>
</dbReference>
<feature type="transmembrane region" description="Helical" evidence="2">
    <location>
        <begin position="597"/>
        <end position="619"/>
    </location>
</feature>
<feature type="transmembrane region" description="Helical" evidence="2">
    <location>
        <begin position="625"/>
        <end position="646"/>
    </location>
</feature>
<feature type="transmembrane region" description="Helical" evidence="2">
    <location>
        <begin position="175"/>
        <end position="192"/>
    </location>
</feature>
<sequence length="1120" mass="122004">MPDTSSSKGHEDGLSQAEANAIVAAGGHFLGASEGFWIVFACCVGGVLLTLFVVIGAVTLQTRRRVTQAEEDESEDEEEQKDLPTDPLPNKPSPDPGFLQRVVFNAGKYGDGFAFNADLSLRAAFLSLLCASTYFIPALSWWQSNGWEMSYVIVLLGFTVYLDLGTTVFLAWSGFYGTLLSVANCWLLFGLYPNGTSSDNNSEAMLFGYVNFFVFVWLMFGLNFATNAKMFGLSWQAYFSMCFLNPGDRSVFSRGLWDIQLHAGETGALMGTIWGCGFALLCVLVPTCMSALGKAQDLALETAWTHGRLLQHVLEHSIAKGGRQETSTFGAEVKKLREHVKQMEPHLANSWWECFDLGIAGRSKARLSKLCTALEVLTDWAEASILAVEQVFEQSENGQDHARLLSKLQPELYHLSSVAGLLLRVCASIAVQGRADDRQDQVQDLLGALGKAESQLAARCQAERQQLPQRGFSLKTVPELALAYSLSGYSRQVAAHAAELLEEDDTWERRGLLCSFLYGICALFPGLSELQSWKYYAENLKLMTTFLACFFVGMYGIGCAYGVIIPTWSSTAGGTVAYLIFQGGNKAAALKKNADRFMGVGLGTLMGQLILGSACSVSQVLHAPWLFYALLLIVFALFFASFYTYFASPNFGYVGLLVACFFADQLGKCSVMVGSSLNNYEILMAQLLAIIVASLMDVLADSTQSIKATEVLAEFGSLLETALKTFETKGSSSEDAVHFHRPEGLALLSSASSAGDVAGKEPRILRLPWRAELWENLMDYCSEAWRCVSLLEYTAAEGGAHGGKVRKAVAVLLTSPAYRREIQQLQLRASRSFNLSKRFLMHDYLDHDLPMESLEMELLESHKLSLREKHQVITEVGAVLPTTPASVSSLVDDQLCEVAMILTMTEALAVRLAKVETVLVQQPEMWLLMECRFHKQAGTCTILRFIMYSVLGSFAIELHGALNQLPAAEAHGVDYIASSFVACTLLPALGFPFAGHLLSLLKSRSGLIECGTVHCESCVYIPMTRIVALLVLFVAAQHSIAAGGNTPEHQATHETNEDATTCASSDASKDGSGRASSGTGHVLLQVTSDKTTKGTENRTKPAAKAENGSEVQPFSSFVEV</sequence>
<evidence type="ECO:0000256" key="2">
    <source>
        <dbReference type="SAM" id="Phobius"/>
    </source>
</evidence>
<name>A0A813EB65_POLGL</name>
<feature type="transmembrane region" description="Helical" evidence="2">
    <location>
        <begin position="540"/>
        <end position="557"/>
    </location>
</feature>
<feature type="transmembrane region" description="Helical" evidence="2">
    <location>
        <begin position="937"/>
        <end position="956"/>
    </location>
</feature>
<proteinExistence type="predicted"/>
<protein>
    <submittedName>
        <fullName evidence="3">Uncharacterized protein</fullName>
    </submittedName>
</protein>
<dbReference type="OrthoDB" id="413238at2759"/>
<gene>
    <name evidence="3" type="ORF">PGLA1383_LOCUS15930</name>
</gene>
<reference evidence="3" key="1">
    <citation type="submission" date="2021-02" db="EMBL/GenBank/DDBJ databases">
        <authorList>
            <person name="Dougan E. K."/>
            <person name="Rhodes N."/>
            <person name="Thang M."/>
            <person name="Chan C."/>
        </authorList>
    </citation>
    <scope>NUCLEOTIDE SEQUENCE</scope>
</reference>
<feature type="transmembrane region" description="Helical" evidence="2">
    <location>
        <begin position="36"/>
        <end position="60"/>
    </location>
</feature>
<feature type="transmembrane region" description="Helical" evidence="2">
    <location>
        <begin position="123"/>
        <end position="143"/>
    </location>
</feature>
<keyword evidence="4" id="KW-1185">Reference proteome</keyword>
<feature type="compositionally biased region" description="Acidic residues" evidence="1">
    <location>
        <begin position="69"/>
        <end position="80"/>
    </location>
</feature>
<feature type="transmembrane region" description="Helical" evidence="2">
    <location>
        <begin position="976"/>
        <end position="998"/>
    </location>
</feature>
<feature type="compositionally biased region" description="Basic and acidic residues" evidence="1">
    <location>
        <begin position="1090"/>
        <end position="1099"/>
    </location>
</feature>
<feature type="non-terminal residue" evidence="3">
    <location>
        <position position="1120"/>
    </location>
</feature>
<evidence type="ECO:0000256" key="1">
    <source>
        <dbReference type="SAM" id="MobiDB-lite"/>
    </source>
</evidence>
<dbReference type="AlphaFoldDB" id="A0A813EB65"/>
<accession>A0A813EB65</accession>
<feature type="transmembrane region" description="Helical" evidence="2">
    <location>
        <begin position="680"/>
        <end position="700"/>
    </location>
</feature>
<keyword evidence="2" id="KW-1133">Transmembrane helix</keyword>
<keyword evidence="2" id="KW-0812">Transmembrane</keyword>